<dbReference type="Proteomes" id="UP000077266">
    <property type="component" value="Unassembled WGS sequence"/>
</dbReference>
<sequence>MVLGQPRAGQHISLEVLFFLYCGGDDEDVVVFVSPVYAVCVGESTSRAVVVPKASAALSGLLRCADQSELMRTGTFGLQDLLNEMVDPEDVRRLLKLY</sequence>
<organism evidence="1 2">
    <name type="scientific">Exidia glandulosa HHB12029</name>
    <dbReference type="NCBI Taxonomy" id="1314781"/>
    <lineage>
        <taxon>Eukaryota</taxon>
        <taxon>Fungi</taxon>
        <taxon>Dikarya</taxon>
        <taxon>Basidiomycota</taxon>
        <taxon>Agaricomycotina</taxon>
        <taxon>Agaricomycetes</taxon>
        <taxon>Auriculariales</taxon>
        <taxon>Exidiaceae</taxon>
        <taxon>Exidia</taxon>
    </lineage>
</organism>
<reference evidence="1 2" key="1">
    <citation type="journal article" date="2016" name="Mol. Biol. Evol.">
        <title>Comparative Genomics of Early-Diverging Mushroom-Forming Fungi Provides Insights into the Origins of Lignocellulose Decay Capabilities.</title>
        <authorList>
            <person name="Nagy L.G."/>
            <person name="Riley R."/>
            <person name="Tritt A."/>
            <person name="Adam C."/>
            <person name="Daum C."/>
            <person name="Floudas D."/>
            <person name="Sun H."/>
            <person name="Yadav J.S."/>
            <person name="Pangilinan J."/>
            <person name="Larsson K.H."/>
            <person name="Matsuura K."/>
            <person name="Barry K."/>
            <person name="Labutti K."/>
            <person name="Kuo R."/>
            <person name="Ohm R.A."/>
            <person name="Bhattacharya S.S."/>
            <person name="Shirouzu T."/>
            <person name="Yoshinaga Y."/>
            <person name="Martin F.M."/>
            <person name="Grigoriev I.V."/>
            <person name="Hibbett D.S."/>
        </authorList>
    </citation>
    <scope>NUCLEOTIDE SEQUENCE [LARGE SCALE GENOMIC DNA]</scope>
    <source>
        <strain evidence="1 2">HHB12029</strain>
    </source>
</reference>
<proteinExistence type="predicted"/>
<protein>
    <submittedName>
        <fullName evidence="1">Uncharacterized protein</fullName>
    </submittedName>
</protein>
<gene>
    <name evidence="1" type="ORF">EXIGLDRAFT_290620</name>
</gene>
<keyword evidence="2" id="KW-1185">Reference proteome</keyword>
<dbReference type="EMBL" id="KV426227">
    <property type="protein sequence ID" value="KZV84391.1"/>
    <property type="molecule type" value="Genomic_DNA"/>
</dbReference>
<name>A0A165DEX8_EXIGL</name>
<accession>A0A165DEX8</accession>
<dbReference type="InParanoid" id="A0A165DEX8"/>
<evidence type="ECO:0000313" key="2">
    <source>
        <dbReference type="Proteomes" id="UP000077266"/>
    </source>
</evidence>
<evidence type="ECO:0000313" key="1">
    <source>
        <dbReference type="EMBL" id="KZV84391.1"/>
    </source>
</evidence>
<dbReference type="AlphaFoldDB" id="A0A165DEX8"/>